<organism evidence="6 7">
    <name type="scientific">Chelonia mydas</name>
    <name type="common">Green sea-turtle</name>
    <name type="synonym">Chelonia agassizi</name>
    <dbReference type="NCBI Taxonomy" id="8469"/>
    <lineage>
        <taxon>Eukaryota</taxon>
        <taxon>Metazoa</taxon>
        <taxon>Chordata</taxon>
        <taxon>Craniata</taxon>
        <taxon>Vertebrata</taxon>
        <taxon>Euteleostomi</taxon>
        <taxon>Archelosauria</taxon>
        <taxon>Testudinata</taxon>
        <taxon>Testudines</taxon>
        <taxon>Cryptodira</taxon>
        <taxon>Durocryptodira</taxon>
        <taxon>Americhelydia</taxon>
        <taxon>Chelonioidea</taxon>
        <taxon>Cheloniidae</taxon>
        <taxon>Chelonia</taxon>
    </lineage>
</organism>
<sequence>MRSPVLLQRLARTAPGAKCLAQAIRAKDRVERPESRQHSWLGPGECSCGQSARAVPGVGDSTSGPQSTPPAEAEYLADEPFRDIPNLQAKLDQLKGMFMGYDATSTGEIDYPTMSRILQEFGVFQNPLELKALVQEITGNTGSTIPYKDFTMVMLGRRSTMCQRIMHYNGKGGGVVKRPSLMDAGPYVTYLECTLSGVPSPLATLPPPPPPSPVDGCPET</sequence>
<accession>M7B9A0</accession>
<name>M7B9A0_CHEMY</name>
<dbReference type="Proteomes" id="UP000031443">
    <property type="component" value="Unassembled WGS sequence"/>
</dbReference>
<protein>
    <submittedName>
        <fullName evidence="6">Allograft inflammatory factor 1-like protein</fullName>
    </submittedName>
</protein>
<feature type="region of interest" description="Disordered" evidence="4">
    <location>
        <begin position="201"/>
        <end position="220"/>
    </location>
</feature>
<keyword evidence="1" id="KW-0479">Metal-binding</keyword>
<proteinExistence type="predicted"/>
<evidence type="ECO:0000256" key="3">
    <source>
        <dbReference type="ARBA" id="ARBA00022837"/>
    </source>
</evidence>
<evidence type="ECO:0000313" key="7">
    <source>
        <dbReference type="Proteomes" id="UP000031443"/>
    </source>
</evidence>
<dbReference type="SUPFAM" id="SSF47473">
    <property type="entry name" value="EF-hand"/>
    <property type="match status" value="1"/>
</dbReference>
<dbReference type="Pfam" id="PF21008">
    <property type="entry name" value="AIF-1"/>
    <property type="match status" value="1"/>
</dbReference>
<gene>
    <name evidence="6" type="ORF">UY3_08371</name>
</gene>
<dbReference type="EMBL" id="KB532022">
    <property type="protein sequence ID" value="EMP34541.1"/>
    <property type="molecule type" value="Genomic_DNA"/>
</dbReference>
<dbReference type="InterPro" id="IPR042433">
    <property type="entry name" value="AIF1/AIF1L"/>
</dbReference>
<evidence type="ECO:0000256" key="4">
    <source>
        <dbReference type="SAM" id="MobiDB-lite"/>
    </source>
</evidence>
<dbReference type="GO" id="GO:0051017">
    <property type="term" value="P:actin filament bundle assembly"/>
    <property type="evidence" value="ECO:0007669"/>
    <property type="project" value="TreeGrafter"/>
</dbReference>
<dbReference type="InterPro" id="IPR049025">
    <property type="entry name" value="AIF-1_EF_pair"/>
</dbReference>
<reference evidence="7" key="1">
    <citation type="journal article" date="2013" name="Nat. Genet.">
        <title>The draft genomes of soft-shell turtle and green sea turtle yield insights into the development and evolution of the turtle-specific body plan.</title>
        <authorList>
            <person name="Wang Z."/>
            <person name="Pascual-Anaya J."/>
            <person name="Zadissa A."/>
            <person name="Li W."/>
            <person name="Niimura Y."/>
            <person name="Huang Z."/>
            <person name="Li C."/>
            <person name="White S."/>
            <person name="Xiong Z."/>
            <person name="Fang D."/>
            <person name="Wang B."/>
            <person name="Ming Y."/>
            <person name="Chen Y."/>
            <person name="Zheng Y."/>
            <person name="Kuraku S."/>
            <person name="Pignatelli M."/>
            <person name="Herrero J."/>
            <person name="Beal K."/>
            <person name="Nozawa M."/>
            <person name="Li Q."/>
            <person name="Wang J."/>
            <person name="Zhang H."/>
            <person name="Yu L."/>
            <person name="Shigenobu S."/>
            <person name="Wang J."/>
            <person name="Liu J."/>
            <person name="Flicek P."/>
            <person name="Searle S."/>
            <person name="Wang J."/>
            <person name="Kuratani S."/>
            <person name="Yin Y."/>
            <person name="Aken B."/>
            <person name="Zhang G."/>
            <person name="Irie N."/>
        </authorList>
    </citation>
    <scope>NUCLEOTIDE SEQUENCE [LARGE SCALE GENOMIC DNA]</scope>
</reference>
<evidence type="ECO:0000259" key="5">
    <source>
        <dbReference type="Pfam" id="PF21008"/>
    </source>
</evidence>
<keyword evidence="2" id="KW-0677">Repeat</keyword>
<dbReference type="Gene3D" id="1.10.238.10">
    <property type="entry name" value="EF-hand"/>
    <property type="match status" value="1"/>
</dbReference>
<evidence type="ECO:0000313" key="6">
    <source>
        <dbReference type="EMBL" id="EMP34541.1"/>
    </source>
</evidence>
<dbReference type="GO" id="GO:0097178">
    <property type="term" value="P:ruffle assembly"/>
    <property type="evidence" value="ECO:0007669"/>
    <property type="project" value="TreeGrafter"/>
</dbReference>
<feature type="region of interest" description="Disordered" evidence="4">
    <location>
        <begin position="51"/>
        <end position="70"/>
    </location>
</feature>
<evidence type="ECO:0000256" key="1">
    <source>
        <dbReference type="ARBA" id="ARBA00022723"/>
    </source>
</evidence>
<keyword evidence="3" id="KW-0106">Calcium</keyword>
<feature type="domain" description="Allograft inflammatory factor 1-like EF-hand" evidence="5">
    <location>
        <begin position="73"/>
        <end position="175"/>
    </location>
</feature>
<evidence type="ECO:0000256" key="2">
    <source>
        <dbReference type="ARBA" id="ARBA00022737"/>
    </source>
</evidence>
<dbReference type="InterPro" id="IPR011992">
    <property type="entry name" value="EF-hand-dom_pair"/>
</dbReference>
<dbReference type="PANTHER" id="PTHR10356:SF0">
    <property type="entry name" value="CALCIUM-BINDING PROTEIN B"/>
    <property type="match status" value="1"/>
</dbReference>
<dbReference type="GO" id="GO:0005509">
    <property type="term" value="F:calcium ion binding"/>
    <property type="evidence" value="ECO:0007669"/>
    <property type="project" value="TreeGrafter"/>
</dbReference>
<dbReference type="STRING" id="8469.M7B9A0"/>
<dbReference type="AlphaFoldDB" id="M7B9A0"/>
<feature type="compositionally biased region" description="Pro residues" evidence="4">
    <location>
        <begin position="204"/>
        <end position="213"/>
    </location>
</feature>
<dbReference type="GO" id="GO:0032587">
    <property type="term" value="C:ruffle membrane"/>
    <property type="evidence" value="ECO:0007669"/>
    <property type="project" value="TreeGrafter"/>
</dbReference>
<dbReference type="GO" id="GO:0005884">
    <property type="term" value="C:actin filament"/>
    <property type="evidence" value="ECO:0007669"/>
    <property type="project" value="TreeGrafter"/>
</dbReference>
<keyword evidence="7" id="KW-1185">Reference proteome</keyword>
<dbReference type="GO" id="GO:0051015">
    <property type="term" value="F:actin filament binding"/>
    <property type="evidence" value="ECO:0007669"/>
    <property type="project" value="TreeGrafter"/>
</dbReference>
<dbReference type="PANTHER" id="PTHR10356">
    <property type="entry name" value="ALLOGRAFT INFLAMMATORY FACTOR-1"/>
    <property type="match status" value="1"/>
</dbReference>